<dbReference type="SUPFAM" id="SSF53335">
    <property type="entry name" value="S-adenosyl-L-methionine-dependent methyltransferases"/>
    <property type="match status" value="1"/>
</dbReference>
<name>A0A0H2MP40_9PROT</name>
<dbReference type="Pfam" id="PF06080">
    <property type="entry name" value="DUF938"/>
    <property type="match status" value="1"/>
</dbReference>
<accession>A0A0H2MP40</accession>
<protein>
    <recommendedName>
        <fullName evidence="4">SAM-dependent methyltransferase</fullName>
    </recommendedName>
</protein>
<feature type="region of interest" description="Disordered" evidence="1">
    <location>
        <begin position="1"/>
        <end position="21"/>
    </location>
</feature>
<dbReference type="RefSeq" id="WP_047762654.1">
    <property type="nucleotide sequence ID" value="NZ_LAQL01000002.1"/>
</dbReference>
<dbReference type="Gene3D" id="3.40.50.150">
    <property type="entry name" value="Vaccinia Virus protein VP39"/>
    <property type="match status" value="1"/>
</dbReference>
<proteinExistence type="predicted"/>
<keyword evidence="3" id="KW-1185">Reference proteome</keyword>
<evidence type="ECO:0000256" key="1">
    <source>
        <dbReference type="SAM" id="MobiDB-lite"/>
    </source>
</evidence>
<dbReference type="PATRIC" id="fig|1489064.4.peg.1610"/>
<dbReference type="EMBL" id="LAQL01000002">
    <property type="protein sequence ID" value="KLN62532.1"/>
    <property type="molecule type" value="Genomic_DNA"/>
</dbReference>
<evidence type="ECO:0000313" key="3">
    <source>
        <dbReference type="Proteomes" id="UP000035444"/>
    </source>
</evidence>
<reference evidence="2 3" key="1">
    <citation type="submission" date="2015-03" db="EMBL/GenBank/DDBJ databases">
        <title>Genome Sequence of Kiloniella spongiae MEBiC09566, isolated from a marine sponge.</title>
        <authorList>
            <person name="Shao Z."/>
            <person name="Wang L."/>
            <person name="Li X."/>
        </authorList>
    </citation>
    <scope>NUCLEOTIDE SEQUENCE [LARGE SCALE GENOMIC DNA]</scope>
    <source>
        <strain evidence="2 3">MEBiC09566</strain>
    </source>
</reference>
<sequence>MTSQTTKTSSPAPDARRYAPATERNRQVIFEILKGHAPEAGTLLEIASGTGEHAAWIGSRLPTLTWQTSEYDTDLFPSITAHIMASGAKNITPPIHIDTTQKNWGLEEGKLIQLQNKTDAIICANMIHIAPWEVAIGLIQGASKFLTPNGFLFIYGPFFQSGVKTALSNIEFDNWLKKRDSSWGIRQLDDVKNLAQDHGLLLHNIHTMPANNLFLQFKKISKI</sequence>
<gene>
    <name evidence="2" type="ORF">WH96_03370</name>
</gene>
<comment type="caution">
    <text evidence="2">The sequence shown here is derived from an EMBL/GenBank/DDBJ whole genome shotgun (WGS) entry which is preliminary data.</text>
</comment>
<organism evidence="2 3">
    <name type="scientific">Kiloniella spongiae</name>
    <dbReference type="NCBI Taxonomy" id="1489064"/>
    <lineage>
        <taxon>Bacteria</taxon>
        <taxon>Pseudomonadati</taxon>
        <taxon>Pseudomonadota</taxon>
        <taxon>Alphaproteobacteria</taxon>
        <taxon>Rhodospirillales</taxon>
        <taxon>Kiloniellaceae</taxon>
        <taxon>Kiloniella</taxon>
    </lineage>
</organism>
<dbReference type="OrthoDB" id="5525831at2"/>
<evidence type="ECO:0008006" key="4">
    <source>
        <dbReference type="Google" id="ProtNLM"/>
    </source>
</evidence>
<dbReference type="InterPro" id="IPR029063">
    <property type="entry name" value="SAM-dependent_MTases_sf"/>
</dbReference>
<dbReference type="STRING" id="1489064.WH96_03370"/>
<dbReference type="InterPro" id="IPR010342">
    <property type="entry name" value="DUF938"/>
</dbReference>
<dbReference type="PANTHER" id="PTHR20974">
    <property type="entry name" value="UPF0585 PROTEIN CG18661"/>
    <property type="match status" value="1"/>
</dbReference>
<dbReference type="AlphaFoldDB" id="A0A0H2MP40"/>
<dbReference type="PANTHER" id="PTHR20974:SF0">
    <property type="entry name" value="UPF0585 PROTEIN CG18661"/>
    <property type="match status" value="1"/>
</dbReference>
<feature type="compositionally biased region" description="Polar residues" evidence="1">
    <location>
        <begin position="1"/>
        <end position="11"/>
    </location>
</feature>
<dbReference type="Proteomes" id="UP000035444">
    <property type="component" value="Unassembled WGS sequence"/>
</dbReference>
<evidence type="ECO:0000313" key="2">
    <source>
        <dbReference type="EMBL" id="KLN62532.1"/>
    </source>
</evidence>